<gene>
    <name evidence="4" type="ORF">E4U92_32795</name>
</gene>
<dbReference type="Gene3D" id="1.10.1660.10">
    <property type="match status" value="1"/>
</dbReference>
<proteinExistence type="predicted"/>
<accession>A0A4U5W910</accession>
<dbReference type="AlphaFoldDB" id="A0A4U5W910"/>
<dbReference type="InterPro" id="IPR036594">
    <property type="entry name" value="Meth_synthase_dom"/>
</dbReference>
<reference evidence="4 5" key="1">
    <citation type="submission" date="2019-04" db="EMBL/GenBank/DDBJ databases">
        <title>Streptomyces lasaliensis sp.nov., an Actinomycete isolated from soil which produces the polyether antibiotic lasalocid.</title>
        <authorList>
            <person name="Erwin G."/>
            <person name="Haber C."/>
        </authorList>
    </citation>
    <scope>NUCLEOTIDE SEQUENCE [LARGE SCALE GENOMIC DNA]</scope>
    <source>
        <strain evidence="4 5">DSM 40089</strain>
    </source>
</reference>
<sequence length="394" mass="41187">MSEPEPEPEPEAPADAAGLTTGAVARRLGVSPTTLRSWDRRYGLGPAVRAEGRHRRWSPTDIAMVEEMCRLTSAGAPPAEAARVARLRHLTPDPPAAPGAVPPPAPPTAEPRDPADADALTDAGTATDADTGAAAAGPEAEAEVEADAETRPGPPGPGRRGGAGGGLPLGGDVRQECRGLARAAVRLDAPELEQRLLDAVDRHGLVVAWEEVMVPTLRAVGRKWESSGDRYVEVEHLLSWHISSTLRGVPFLFPRREPVAGASPVVLACTPGEQHSLPLEVLTAALAERGLPTRTLGAAVPTEALLACVRRTGPAAVVLWAQTRSTASLPLARHVAGLQWGTAGARRRPAVLPAGPGWDRRASAGFPRCSGLREAVDTLSRLCGDDARTPARGH</sequence>
<dbReference type="Gene3D" id="3.40.50.280">
    <property type="entry name" value="Cobalamin-binding domain"/>
    <property type="match status" value="1"/>
</dbReference>
<dbReference type="Pfam" id="PF02607">
    <property type="entry name" value="B12-binding_2"/>
    <property type="match status" value="1"/>
</dbReference>
<name>A0A4U5W910_STRGB</name>
<evidence type="ECO:0000256" key="2">
    <source>
        <dbReference type="SAM" id="MobiDB-lite"/>
    </source>
</evidence>
<dbReference type="SUPFAM" id="SSF46955">
    <property type="entry name" value="Putative DNA-binding domain"/>
    <property type="match status" value="1"/>
</dbReference>
<feature type="compositionally biased region" description="Pro residues" evidence="2">
    <location>
        <begin position="92"/>
        <end position="109"/>
    </location>
</feature>
<dbReference type="SUPFAM" id="SSF52242">
    <property type="entry name" value="Cobalamin (vitamin B12)-binding domain"/>
    <property type="match status" value="1"/>
</dbReference>
<dbReference type="InterPro" id="IPR000551">
    <property type="entry name" value="MerR-type_HTH_dom"/>
</dbReference>
<feature type="compositionally biased region" description="Acidic residues" evidence="2">
    <location>
        <begin position="1"/>
        <end position="12"/>
    </location>
</feature>
<dbReference type="PANTHER" id="PTHR30204:SF97">
    <property type="entry name" value="MERR FAMILY REGULATORY PROTEIN"/>
    <property type="match status" value="1"/>
</dbReference>
<feature type="compositionally biased region" description="Low complexity" evidence="2">
    <location>
        <begin position="117"/>
        <end position="139"/>
    </location>
</feature>
<dbReference type="CDD" id="cd01104">
    <property type="entry name" value="HTH_MlrA-CarA"/>
    <property type="match status" value="1"/>
</dbReference>
<dbReference type="EMBL" id="SZPR01000035">
    <property type="protein sequence ID" value="TKS97531.1"/>
    <property type="molecule type" value="Genomic_DNA"/>
</dbReference>
<dbReference type="Proteomes" id="UP000308632">
    <property type="component" value="Unassembled WGS sequence"/>
</dbReference>
<comment type="caution">
    <text evidence="4">The sequence shown here is derived from an EMBL/GenBank/DDBJ whole genome shotgun (WGS) entry which is preliminary data.</text>
</comment>
<evidence type="ECO:0000313" key="4">
    <source>
        <dbReference type="EMBL" id="TKS97531.1"/>
    </source>
</evidence>
<feature type="region of interest" description="Disordered" evidence="2">
    <location>
        <begin position="90"/>
        <end position="171"/>
    </location>
</feature>
<dbReference type="InterPro" id="IPR003759">
    <property type="entry name" value="Cbl-bd_cap"/>
</dbReference>
<evidence type="ECO:0000259" key="3">
    <source>
        <dbReference type="PROSITE" id="PS50937"/>
    </source>
</evidence>
<dbReference type="InterPro" id="IPR047057">
    <property type="entry name" value="MerR_fam"/>
</dbReference>
<feature type="region of interest" description="Disordered" evidence="2">
    <location>
        <begin position="1"/>
        <end position="38"/>
    </location>
</feature>
<dbReference type="SMART" id="SM00422">
    <property type="entry name" value="HTH_MERR"/>
    <property type="match status" value="1"/>
</dbReference>
<feature type="compositionally biased region" description="Gly residues" evidence="2">
    <location>
        <begin position="158"/>
        <end position="169"/>
    </location>
</feature>
<dbReference type="GO" id="GO:0031419">
    <property type="term" value="F:cobalamin binding"/>
    <property type="evidence" value="ECO:0007669"/>
    <property type="project" value="InterPro"/>
</dbReference>
<organism evidence="4 5">
    <name type="scientific">Streptomyces galbus</name>
    <dbReference type="NCBI Taxonomy" id="33898"/>
    <lineage>
        <taxon>Bacteria</taxon>
        <taxon>Bacillati</taxon>
        <taxon>Actinomycetota</taxon>
        <taxon>Actinomycetes</taxon>
        <taxon>Kitasatosporales</taxon>
        <taxon>Streptomycetaceae</taxon>
        <taxon>Streptomyces</taxon>
    </lineage>
</organism>
<dbReference type="GO" id="GO:0003700">
    <property type="term" value="F:DNA-binding transcription factor activity"/>
    <property type="evidence" value="ECO:0007669"/>
    <property type="project" value="InterPro"/>
</dbReference>
<keyword evidence="1" id="KW-0238">DNA-binding</keyword>
<dbReference type="InterPro" id="IPR009061">
    <property type="entry name" value="DNA-bd_dom_put_sf"/>
</dbReference>
<dbReference type="GO" id="GO:0046872">
    <property type="term" value="F:metal ion binding"/>
    <property type="evidence" value="ECO:0007669"/>
    <property type="project" value="InterPro"/>
</dbReference>
<dbReference type="Pfam" id="PF13411">
    <property type="entry name" value="MerR_1"/>
    <property type="match status" value="1"/>
</dbReference>
<dbReference type="Gene3D" id="1.10.1240.10">
    <property type="entry name" value="Methionine synthase domain"/>
    <property type="match status" value="1"/>
</dbReference>
<protein>
    <submittedName>
        <fullName evidence="4">MerR family transcriptional regulator</fullName>
    </submittedName>
</protein>
<dbReference type="PROSITE" id="PS50937">
    <property type="entry name" value="HTH_MERR_2"/>
    <property type="match status" value="1"/>
</dbReference>
<dbReference type="GO" id="GO:0003677">
    <property type="term" value="F:DNA binding"/>
    <property type="evidence" value="ECO:0007669"/>
    <property type="project" value="UniProtKB-KW"/>
</dbReference>
<dbReference type="InterPro" id="IPR036724">
    <property type="entry name" value="Cobalamin-bd_sf"/>
</dbReference>
<evidence type="ECO:0000313" key="5">
    <source>
        <dbReference type="Proteomes" id="UP000308632"/>
    </source>
</evidence>
<feature type="domain" description="HTH merR-type" evidence="3">
    <location>
        <begin position="18"/>
        <end position="87"/>
    </location>
</feature>
<evidence type="ECO:0000256" key="1">
    <source>
        <dbReference type="ARBA" id="ARBA00023125"/>
    </source>
</evidence>
<dbReference type="PANTHER" id="PTHR30204">
    <property type="entry name" value="REDOX-CYCLING DRUG-SENSING TRANSCRIPTIONAL ACTIVATOR SOXR"/>
    <property type="match status" value="1"/>
</dbReference>